<accession>A0A0M9U331</accession>
<keyword evidence="2" id="KW-0812">Transmembrane</keyword>
<evidence type="ECO:0000313" key="4">
    <source>
        <dbReference type="EMBL" id="KPL80948.1"/>
    </source>
</evidence>
<organism evidence="3">
    <name type="scientific">Levilinea saccharolytica</name>
    <dbReference type="NCBI Taxonomy" id="229921"/>
    <lineage>
        <taxon>Bacteria</taxon>
        <taxon>Bacillati</taxon>
        <taxon>Chloroflexota</taxon>
        <taxon>Anaerolineae</taxon>
        <taxon>Anaerolineales</taxon>
        <taxon>Anaerolineaceae</taxon>
        <taxon>Levilinea</taxon>
    </lineage>
</organism>
<keyword evidence="5" id="KW-1185">Reference proteome</keyword>
<evidence type="ECO:0000313" key="5">
    <source>
        <dbReference type="Proteomes" id="UP000050501"/>
    </source>
</evidence>
<dbReference type="STRING" id="229921.ADN01_10720"/>
<dbReference type="AlphaFoldDB" id="A0A0M9U331"/>
<dbReference type="EMBL" id="DF967975">
    <property type="protein sequence ID" value="GAP19264.1"/>
    <property type="molecule type" value="Genomic_DNA"/>
</dbReference>
<reference evidence="4 5" key="2">
    <citation type="submission" date="2015-07" db="EMBL/GenBank/DDBJ databases">
        <title>Genome sequence of Levilinea saccharolytica DSM 16555.</title>
        <authorList>
            <person name="Hemp J."/>
            <person name="Ward L.M."/>
            <person name="Pace L.A."/>
            <person name="Fischer W.W."/>
        </authorList>
    </citation>
    <scope>NUCLEOTIDE SEQUENCE [LARGE SCALE GENOMIC DNA]</scope>
    <source>
        <strain evidence="4 5">KIBI-1</strain>
    </source>
</reference>
<name>A0A0M9U331_9CHLR</name>
<dbReference type="RefSeq" id="WP_062419555.1">
    <property type="nucleotide sequence ID" value="NZ_BBXZ01000171.1"/>
</dbReference>
<evidence type="ECO:0000256" key="1">
    <source>
        <dbReference type="SAM" id="MobiDB-lite"/>
    </source>
</evidence>
<evidence type="ECO:0000313" key="3">
    <source>
        <dbReference type="EMBL" id="GAP19264.1"/>
    </source>
</evidence>
<reference evidence="3" key="1">
    <citation type="journal article" date="2015" name="Genome Announc.">
        <title>Draft Genome Sequences of Anaerolinea thermolimosa IMO-1, Bellilinea caldifistulae GOMI-1, Leptolinea tardivitalis YMTK-2, Levilinea saccharolytica KIBI-1, Longilinea arvoryzae KOME-1, Previously Described as Members of the Class Anaerolineae (Chloroflexi).</title>
        <authorList>
            <person name="Matsuura N."/>
            <person name="Tourlousse M.D."/>
            <person name="Ohashi A."/>
            <person name="Hugenholtz P."/>
            <person name="Sekiguchi Y."/>
        </authorList>
    </citation>
    <scope>NUCLEOTIDE SEQUENCE</scope>
    <source>
        <strain evidence="3">KIBI-1</strain>
    </source>
</reference>
<evidence type="ECO:0000256" key="2">
    <source>
        <dbReference type="SAM" id="Phobius"/>
    </source>
</evidence>
<sequence>MKITIWDILTILTLFVLVGVVVVVLQIMVNPYTAINPFKPPTLPPTIAIPTSTATLRALPPTWTPEGFTGEQPAVAGPGVTLAPSSTLPATATGFTLPTFTPTFTVTNTPTNTPTITQTPTVTNTPTRTRTPRPTKTRTPKPPTNTPVTPTDAPPGP</sequence>
<feature type="region of interest" description="Disordered" evidence="1">
    <location>
        <begin position="105"/>
        <end position="157"/>
    </location>
</feature>
<feature type="compositionally biased region" description="Low complexity" evidence="1">
    <location>
        <begin position="105"/>
        <end position="129"/>
    </location>
</feature>
<feature type="transmembrane region" description="Helical" evidence="2">
    <location>
        <begin position="6"/>
        <end position="29"/>
    </location>
</feature>
<dbReference type="Proteomes" id="UP000050501">
    <property type="component" value="Unassembled WGS sequence"/>
</dbReference>
<proteinExistence type="predicted"/>
<keyword evidence="2" id="KW-0472">Membrane</keyword>
<protein>
    <submittedName>
        <fullName evidence="3">Uncharacterized protein</fullName>
    </submittedName>
</protein>
<dbReference type="EMBL" id="LGCM01000038">
    <property type="protein sequence ID" value="KPL80948.1"/>
    <property type="molecule type" value="Genomic_DNA"/>
</dbReference>
<keyword evidence="2" id="KW-1133">Transmembrane helix</keyword>
<gene>
    <name evidence="4" type="ORF">ADN01_10720</name>
    <name evidence="3" type="ORF">LSAC_03165</name>
</gene>
<feature type="compositionally biased region" description="Basic residues" evidence="1">
    <location>
        <begin position="130"/>
        <end position="139"/>
    </location>
</feature>